<evidence type="ECO:0000313" key="8">
    <source>
        <dbReference type="EMBL" id="OXC76581.1"/>
    </source>
</evidence>
<dbReference type="InterPro" id="IPR036388">
    <property type="entry name" value="WH-like_DNA-bd_sf"/>
</dbReference>
<evidence type="ECO:0000256" key="1">
    <source>
        <dbReference type="ARBA" id="ARBA00010641"/>
    </source>
</evidence>
<keyword evidence="5" id="KW-0804">Transcription</keyword>
<keyword evidence="4" id="KW-0238">DNA-binding</keyword>
<evidence type="ECO:0000256" key="3">
    <source>
        <dbReference type="ARBA" id="ARBA00023082"/>
    </source>
</evidence>
<evidence type="ECO:0000256" key="2">
    <source>
        <dbReference type="ARBA" id="ARBA00023015"/>
    </source>
</evidence>
<dbReference type="InterPro" id="IPR013249">
    <property type="entry name" value="RNA_pol_sigma70_r4_t2"/>
</dbReference>
<dbReference type="eggNOG" id="COG1595">
    <property type="taxonomic scope" value="Bacteria"/>
</dbReference>
<dbReference type="InterPro" id="IPR013325">
    <property type="entry name" value="RNA_pol_sigma_r2"/>
</dbReference>
<dbReference type="GO" id="GO:0003677">
    <property type="term" value="F:DNA binding"/>
    <property type="evidence" value="ECO:0007669"/>
    <property type="project" value="UniProtKB-KW"/>
</dbReference>
<keyword evidence="8" id="KW-0240">DNA-directed RNA polymerase</keyword>
<dbReference type="PANTHER" id="PTHR43133:SF8">
    <property type="entry name" value="RNA POLYMERASE SIGMA FACTOR HI_1459-RELATED"/>
    <property type="match status" value="1"/>
</dbReference>
<dbReference type="Proteomes" id="UP000214720">
    <property type="component" value="Unassembled WGS sequence"/>
</dbReference>
<dbReference type="Pfam" id="PF04542">
    <property type="entry name" value="Sigma70_r2"/>
    <property type="match status" value="1"/>
</dbReference>
<organism evidence="8 9">
    <name type="scientific">Caballeronia sordidicola</name>
    <name type="common">Burkholderia sordidicola</name>
    <dbReference type="NCBI Taxonomy" id="196367"/>
    <lineage>
        <taxon>Bacteria</taxon>
        <taxon>Pseudomonadati</taxon>
        <taxon>Pseudomonadota</taxon>
        <taxon>Betaproteobacteria</taxon>
        <taxon>Burkholderiales</taxon>
        <taxon>Burkholderiaceae</taxon>
        <taxon>Caballeronia</taxon>
    </lineage>
</organism>
<sequence>MIDRDSDITATVLRERTKLGNFIRRRVRDPSDAEDILQDVLHEFVQAYRLPEPIEQVSAWLFRVARNRIIDRFRKKKEQPLSEMAGTSATSDHADAVDDEYRLDLALPAHDAGPEAAYARSVLLAALQHALDELPENQREIFVAHEIEGRSFKELASESGVALNTLLARKRYAVLHLRARLQAVYDELDI</sequence>
<gene>
    <name evidence="8" type="ORF">BSU04_21430</name>
</gene>
<reference evidence="9" key="1">
    <citation type="submission" date="2017-01" db="EMBL/GenBank/DDBJ databases">
        <title>Genome Analysis of Deinococcus marmoris KOPRI26562.</title>
        <authorList>
            <person name="Kim J.H."/>
            <person name="Oh H.-M."/>
        </authorList>
    </citation>
    <scope>NUCLEOTIDE SEQUENCE [LARGE SCALE GENOMIC DNA]</scope>
    <source>
        <strain evidence="9">PAMC 26633</strain>
    </source>
</reference>
<dbReference type="Gene3D" id="1.10.10.10">
    <property type="entry name" value="Winged helix-like DNA-binding domain superfamily/Winged helix DNA-binding domain"/>
    <property type="match status" value="1"/>
</dbReference>
<dbReference type="GO" id="GO:0000428">
    <property type="term" value="C:DNA-directed RNA polymerase complex"/>
    <property type="evidence" value="ECO:0007669"/>
    <property type="project" value="UniProtKB-KW"/>
</dbReference>
<feature type="domain" description="RNA polymerase sigma factor 70 region 4 type 2" evidence="7">
    <location>
        <begin position="125"/>
        <end position="165"/>
    </location>
</feature>
<proteinExistence type="inferred from homology"/>
<dbReference type="GO" id="GO:0006352">
    <property type="term" value="P:DNA-templated transcription initiation"/>
    <property type="evidence" value="ECO:0007669"/>
    <property type="project" value="InterPro"/>
</dbReference>
<keyword evidence="2" id="KW-0805">Transcription regulation</keyword>
<dbReference type="AlphaFoldDB" id="A0A226WZF9"/>
<protein>
    <submittedName>
        <fullName evidence="8">DNA-directed RNA polymerase specialized sigma subunit, sigma24</fullName>
    </submittedName>
</protein>
<evidence type="ECO:0000259" key="7">
    <source>
        <dbReference type="Pfam" id="PF08281"/>
    </source>
</evidence>
<dbReference type="PANTHER" id="PTHR43133">
    <property type="entry name" value="RNA POLYMERASE ECF-TYPE SIGMA FACTO"/>
    <property type="match status" value="1"/>
</dbReference>
<dbReference type="Pfam" id="PF08281">
    <property type="entry name" value="Sigma70_r4_2"/>
    <property type="match status" value="1"/>
</dbReference>
<dbReference type="GO" id="GO:0016987">
    <property type="term" value="F:sigma factor activity"/>
    <property type="evidence" value="ECO:0007669"/>
    <property type="project" value="UniProtKB-KW"/>
</dbReference>
<comment type="similarity">
    <text evidence="1">Belongs to the sigma-70 factor family. ECF subfamily.</text>
</comment>
<evidence type="ECO:0000256" key="5">
    <source>
        <dbReference type="ARBA" id="ARBA00023163"/>
    </source>
</evidence>
<dbReference type="InterPro" id="IPR014284">
    <property type="entry name" value="RNA_pol_sigma-70_dom"/>
</dbReference>
<name>A0A226WZF9_CABSO</name>
<evidence type="ECO:0000259" key="6">
    <source>
        <dbReference type="Pfam" id="PF04542"/>
    </source>
</evidence>
<dbReference type="NCBIfam" id="TIGR02937">
    <property type="entry name" value="sigma70-ECF"/>
    <property type="match status" value="1"/>
</dbReference>
<dbReference type="EMBL" id="MTHB01000123">
    <property type="protein sequence ID" value="OXC76581.1"/>
    <property type="molecule type" value="Genomic_DNA"/>
</dbReference>
<feature type="domain" description="RNA polymerase sigma-70 region 2" evidence="6">
    <location>
        <begin position="15"/>
        <end position="77"/>
    </location>
</feature>
<accession>A0A226WZF9</accession>
<dbReference type="InterPro" id="IPR013324">
    <property type="entry name" value="RNA_pol_sigma_r3/r4-like"/>
</dbReference>
<dbReference type="OrthoDB" id="9784272at2"/>
<dbReference type="InterPro" id="IPR007627">
    <property type="entry name" value="RNA_pol_sigma70_r2"/>
</dbReference>
<evidence type="ECO:0000256" key="4">
    <source>
        <dbReference type="ARBA" id="ARBA00023125"/>
    </source>
</evidence>
<dbReference type="SUPFAM" id="SSF88659">
    <property type="entry name" value="Sigma3 and sigma4 domains of RNA polymerase sigma factors"/>
    <property type="match status" value="1"/>
</dbReference>
<dbReference type="InterPro" id="IPR039425">
    <property type="entry name" value="RNA_pol_sigma-70-like"/>
</dbReference>
<dbReference type="SUPFAM" id="SSF88946">
    <property type="entry name" value="Sigma2 domain of RNA polymerase sigma factors"/>
    <property type="match status" value="1"/>
</dbReference>
<keyword evidence="3" id="KW-0731">Sigma factor</keyword>
<dbReference type="Gene3D" id="1.10.1740.10">
    <property type="match status" value="1"/>
</dbReference>
<evidence type="ECO:0000313" key="9">
    <source>
        <dbReference type="Proteomes" id="UP000214720"/>
    </source>
</evidence>
<comment type="caution">
    <text evidence="8">The sequence shown here is derived from an EMBL/GenBank/DDBJ whole genome shotgun (WGS) entry which is preliminary data.</text>
</comment>